<comment type="caution">
    <text evidence="7">The sequence shown here is derived from an EMBL/GenBank/DDBJ whole genome shotgun (WGS) entry which is preliminary data.</text>
</comment>
<dbReference type="Gene3D" id="3.40.50.150">
    <property type="entry name" value="Vaccinia Virus protein VP39"/>
    <property type="match status" value="1"/>
</dbReference>
<evidence type="ECO:0000256" key="1">
    <source>
        <dbReference type="ARBA" id="ARBA00003907"/>
    </source>
</evidence>
<dbReference type="InterPro" id="IPR029063">
    <property type="entry name" value="SAM-dependent_MTases_sf"/>
</dbReference>
<dbReference type="GO" id="GO:0008168">
    <property type="term" value="F:methyltransferase activity"/>
    <property type="evidence" value="ECO:0007669"/>
    <property type="project" value="UniProtKB-UniRule"/>
</dbReference>
<dbReference type="SUPFAM" id="SSF53335">
    <property type="entry name" value="S-adenosyl-L-methionine-dependent methyltransferases"/>
    <property type="match status" value="1"/>
</dbReference>
<name>A0A919NQ16_9ACTN</name>
<protein>
    <recommendedName>
        <fullName evidence="6">S-adenosyl-L-methionine-dependent methyltransferase</fullName>
        <ecNumber evidence="6">2.1.1.-</ecNumber>
    </recommendedName>
</protein>
<evidence type="ECO:0000313" key="7">
    <source>
        <dbReference type="EMBL" id="GIF22228.1"/>
    </source>
</evidence>
<evidence type="ECO:0000313" key="8">
    <source>
        <dbReference type="Proteomes" id="UP000623608"/>
    </source>
</evidence>
<dbReference type="AlphaFoldDB" id="A0A919NQ16"/>
<evidence type="ECO:0000256" key="4">
    <source>
        <dbReference type="ARBA" id="ARBA00022679"/>
    </source>
</evidence>
<evidence type="ECO:0000256" key="3">
    <source>
        <dbReference type="ARBA" id="ARBA00022603"/>
    </source>
</evidence>
<dbReference type="InterPro" id="IPR011610">
    <property type="entry name" value="SAM_mthyl_Trfase_ML2640-like"/>
</dbReference>
<keyword evidence="3 6" id="KW-0489">Methyltransferase</keyword>
<keyword evidence="5 6" id="KW-0949">S-adenosyl-L-methionine</keyword>
<comment type="function">
    <text evidence="1 6">Exhibits S-adenosyl-L-methionine-dependent methyltransferase activity.</text>
</comment>
<dbReference type="GO" id="GO:0032259">
    <property type="term" value="P:methylation"/>
    <property type="evidence" value="ECO:0007669"/>
    <property type="project" value="UniProtKB-KW"/>
</dbReference>
<dbReference type="Pfam" id="PF04072">
    <property type="entry name" value="LCM"/>
    <property type="match status" value="1"/>
</dbReference>
<evidence type="ECO:0000256" key="5">
    <source>
        <dbReference type="ARBA" id="ARBA00022691"/>
    </source>
</evidence>
<accession>A0A919NQ16</accession>
<dbReference type="InterPro" id="IPR007213">
    <property type="entry name" value="Ppm1/Ppm2/Tcmp"/>
</dbReference>
<dbReference type="PANTHER" id="PTHR43619:SF2">
    <property type="entry name" value="S-ADENOSYL-L-METHIONINE-DEPENDENT METHYLTRANSFERASES SUPERFAMILY PROTEIN"/>
    <property type="match status" value="1"/>
</dbReference>
<dbReference type="EMBL" id="BOMY01000033">
    <property type="protein sequence ID" value="GIF22228.1"/>
    <property type="molecule type" value="Genomic_DNA"/>
</dbReference>
<dbReference type="EC" id="2.1.1.-" evidence="6"/>
<organism evidence="7 8">
    <name type="scientific">Paractinoplanes tereljensis</name>
    <dbReference type="NCBI Taxonomy" id="571912"/>
    <lineage>
        <taxon>Bacteria</taxon>
        <taxon>Bacillati</taxon>
        <taxon>Actinomycetota</taxon>
        <taxon>Actinomycetes</taxon>
        <taxon>Micromonosporales</taxon>
        <taxon>Micromonosporaceae</taxon>
        <taxon>Paractinoplanes</taxon>
    </lineage>
</organism>
<keyword evidence="4" id="KW-0808">Transferase</keyword>
<reference evidence="7" key="1">
    <citation type="submission" date="2021-01" db="EMBL/GenBank/DDBJ databases">
        <title>Whole genome shotgun sequence of Actinoplanes tereljensis NBRC 105297.</title>
        <authorList>
            <person name="Komaki H."/>
            <person name="Tamura T."/>
        </authorList>
    </citation>
    <scope>NUCLEOTIDE SEQUENCE</scope>
    <source>
        <strain evidence="7">NBRC 105297</strain>
    </source>
</reference>
<sequence length="279" mass="30320">MQENPMLTMIREVCALGRAEFARPHTPDGDDAAQRELVRGMTADDPDGQPSDIKLSLDLLAPRAPYFDQGVLDAIATGHRQIVNVGAGYDDRALRFRHPEVTYFELDLPHIINDKQRRLAAMGADTSKLSLIPADLHTDNAADLLAGAHHDASRPSLFLGEHLLLFLDPDDVARLLDALSRRAAPGSTLAITAEVHPAGLDSPHVVDTVDEVMFGGAGPLRTIKSRDAWLTLLQGTGWKVDNTDEVTAVNHFELPVDGQPMLIQTQFLTATAQPRHTAG</sequence>
<evidence type="ECO:0000256" key="6">
    <source>
        <dbReference type="RuleBase" id="RU362030"/>
    </source>
</evidence>
<proteinExistence type="inferred from homology"/>
<keyword evidence="8" id="KW-1185">Reference proteome</keyword>
<evidence type="ECO:0000256" key="2">
    <source>
        <dbReference type="ARBA" id="ARBA00008138"/>
    </source>
</evidence>
<dbReference type="Proteomes" id="UP000623608">
    <property type="component" value="Unassembled WGS sequence"/>
</dbReference>
<dbReference type="NCBIfam" id="TIGR00027">
    <property type="entry name" value="mthyl_TIGR00027"/>
    <property type="match status" value="1"/>
</dbReference>
<comment type="similarity">
    <text evidence="2 6">Belongs to the UPF0677 family.</text>
</comment>
<dbReference type="PANTHER" id="PTHR43619">
    <property type="entry name" value="S-ADENOSYL-L-METHIONINE-DEPENDENT METHYLTRANSFERASE YKTD-RELATED"/>
    <property type="match status" value="1"/>
</dbReference>
<gene>
    <name evidence="7" type="ORF">Ate02nite_49580</name>
</gene>